<dbReference type="HAMAP" id="MF_00379">
    <property type="entry name" value="GTPase_MnmE"/>
    <property type="match status" value="1"/>
</dbReference>
<keyword evidence="5" id="KW-0813">Transport</keyword>
<evidence type="ECO:0000256" key="9">
    <source>
        <dbReference type="ARBA" id="ARBA00022694"/>
    </source>
</evidence>
<feature type="domain" description="TrmE-type G" evidence="24">
    <location>
        <begin position="797"/>
        <end position="956"/>
    </location>
</feature>
<dbReference type="PRINTS" id="PR01900">
    <property type="entry name" value="YIDCPROTEIN"/>
</dbReference>
<evidence type="ECO:0000313" key="26">
    <source>
        <dbReference type="Proteomes" id="UP000728032"/>
    </source>
</evidence>
<evidence type="ECO:0000313" key="25">
    <source>
        <dbReference type="EMBL" id="CAD7639456.1"/>
    </source>
</evidence>
<sequence length="1032" mass="113677">MQQWARFAILGAMLVTAYLLILAWQKDYGHDNTSKAATPQAVVAHDVSADLPKGQATAATSDVPQANIAAAQQNTAAPATANQQLISVQTDLYHLWISPKGGDIVRIELLNHDKSKDSDQPFVMLESDAKRTYVAQSGLIGLNGPDSKPDRPNYAFEKTAYTIADAKAAKDKDGKTSQVLAVPMVFKTADGVEIIKTFTFKQGQYPIDVSYQVVNRSAQNWQGQMFGQIKRDNSDDPGKTSQGIFTLGTYLGGAWGTPDEHYNKLKFANFTDEKLNTEAKGGWVAIVQHYFVSAWMPGHFGGQEYTAKLESRKSADGMNIIGFTSPTINVPAGKAMSIDATFYSGPKIQSELKDLAVGLNQTVDYGWLWPIAKLLFAGLQFFHNLVGNWGWSIILLTVLVKLILWPLSSKSYRSMAKMRVIAPEMQRMKEEFGEDRMRFSQEMMALYKREQVNPLAGCLPLLLQMPIFLALYWVLMESVELRHAPWMLWIQDLSAMDPWFILPLIMGVTMFVQQMLNPQPTDPMQAKVFKIMPIMFTVFMLFFPSGLVLYWIVNNSITILQQWFINKNVAKAKVASEVMSNPVSQTTIAAIATPPGRGGVGVIRLSGPKAYAIAQALTQKALPQARFAGFRQFFDEKGEVMDEGLAICFPNPNSFTGEDVVELQGHGGPVIQNALLARLFELGAIAAKAGEFSMRAFENGKMDLVQAEAIADLIDATSQAAARSAVRSLQGAFSNKVNTVLEKLIHLRLHVEAAIDFPEEEIDFLADGKILHLLEDVQASVSAVQHSARQGQLLREGLQVVIAGKPNAGKSSLLNALAGNDRAIVTDIAGTTRDVLHEKITLNGLPITLTDTAGLRETGDVVEKEGIRRAIKEIEQADLLLLVYDLSQGENPLALAQRYFEDHLETKRLMLIGNKCDLTAQSPELSDFQGFRHISVSAKQEMGVQALIDAITAHAGFHPEEDTFIARTRHLDAMKRTQHYLTEAHEQLEVYHAGELVAESLRLAQNALAEITGDFSADDLLGVIFGSFCIGK</sequence>
<comment type="similarity">
    <text evidence="3 22">Belongs to the TRAFAC class TrmE-Era-EngA-EngB-Septin-like GTPase superfamily. TrmE GTPase family.</text>
</comment>
<evidence type="ECO:0000256" key="4">
    <source>
        <dbReference type="ARBA" id="ARBA00015325"/>
    </source>
</evidence>
<dbReference type="NCBIfam" id="NF002352">
    <property type="entry name" value="PRK01318.1-3"/>
    <property type="match status" value="1"/>
</dbReference>
<feature type="transmembrane region" description="Helical" evidence="23">
    <location>
        <begin position="389"/>
        <end position="408"/>
    </location>
</feature>
<evidence type="ECO:0000256" key="7">
    <source>
        <dbReference type="ARBA" id="ARBA00022490"/>
    </source>
</evidence>
<dbReference type="GO" id="GO:0046872">
    <property type="term" value="F:metal ion binding"/>
    <property type="evidence" value="ECO:0007669"/>
    <property type="project" value="UniProtKB-KW"/>
</dbReference>
<evidence type="ECO:0000256" key="17">
    <source>
        <dbReference type="ARBA" id="ARBA00023134"/>
    </source>
</evidence>
<dbReference type="HAMAP" id="MF_01810">
    <property type="entry name" value="YidC_type1"/>
    <property type="match status" value="1"/>
</dbReference>
<evidence type="ECO:0000256" key="5">
    <source>
        <dbReference type="ARBA" id="ARBA00022448"/>
    </source>
</evidence>
<feature type="transmembrane region" description="Helical" evidence="23">
    <location>
        <begin position="528"/>
        <end position="553"/>
    </location>
</feature>
<dbReference type="GO" id="GO:0005829">
    <property type="term" value="C:cytosol"/>
    <property type="evidence" value="ECO:0007669"/>
    <property type="project" value="TreeGrafter"/>
</dbReference>
<accession>A0A7R9QB61</accession>
<evidence type="ECO:0000256" key="14">
    <source>
        <dbReference type="ARBA" id="ARBA00022927"/>
    </source>
</evidence>
<evidence type="ECO:0000259" key="24">
    <source>
        <dbReference type="PROSITE" id="PS51709"/>
    </source>
</evidence>
<protein>
    <recommendedName>
        <fullName evidence="4">Membrane protein insertase YidC</fullName>
    </recommendedName>
    <alternativeName>
        <fullName evidence="21">Foldase YidC</fullName>
    </alternativeName>
    <alternativeName>
        <fullName evidence="20">Membrane integrase YidC</fullName>
    </alternativeName>
</protein>
<evidence type="ECO:0000256" key="16">
    <source>
        <dbReference type="ARBA" id="ARBA00022989"/>
    </source>
</evidence>
<keyword evidence="9 22" id="KW-0819">tRNA processing</keyword>
<dbReference type="InterPro" id="IPR031168">
    <property type="entry name" value="G_TrmE"/>
</dbReference>
<dbReference type="InterPro" id="IPR006073">
    <property type="entry name" value="GTP-bd"/>
</dbReference>
<dbReference type="CDD" id="cd04164">
    <property type="entry name" value="trmE"/>
    <property type="match status" value="1"/>
</dbReference>
<evidence type="ECO:0000256" key="12">
    <source>
        <dbReference type="ARBA" id="ARBA00022801"/>
    </source>
</evidence>
<dbReference type="InterPro" id="IPR019998">
    <property type="entry name" value="Membr_insert_YidC"/>
</dbReference>
<dbReference type="InterPro" id="IPR038221">
    <property type="entry name" value="YidC_periplasmic_sf"/>
</dbReference>
<dbReference type="InterPro" id="IPR027368">
    <property type="entry name" value="MnmE_dom2"/>
</dbReference>
<keyword evidence="11 22" id="KW-0547">Nucleotide-binding</keyword>
<evidence type="ECO:0000256" key="13">
    <source>
        <dbReference type="ARBA" id="ARBA00022842"/>
    </source>
</evidence>
<dbReference type="InterPro" id="IPR005225">
    <property type="entry name" value="Small_GTP-bd"/>
</dbReference>
<dbReference type="CDD" id="cd19961">
    <property type="entry name" value="EcYidC-like_peri"/>
    <property type="match status" value="1"/>
</dbReference>
<keyword evidence="17 22" id="KW-0342">GTP-binding</keyword>
<keyword evidence="19" id="KW-0143">Chaperone</keyword>
<keyword evidence="18 23" id="KW-0472">Membrane</keyword>
<dbReference type="InterPro" id="IPR028053">
    <property type="entry name" value="Membr_insert_YidC_N"/>
</dbReference>
<dbReference type="SUPFAM" id="SSF116878">
    <property type="entry name" value="TrmE connector domain"/>
    <property type="match status" value="1"/>
</dbReference>
<dbReference type="EMBL" id="CAJPVJ010000419">
    <property type="protein sequence ID" value="CAG2162396.1"/>
    <property type="molecule type" value="Genomic_DNA"/>
</dbReference>
<evidence type="ECO:0000256" key="2">
    <source>
        <dbReference type="ARBA" id="ARBA00010527"/>
    </source>
</evidence>
<dbReference type="CDD" id="cd14858">
    <property type="entry name" value="TrmE_N"/>
    <property type="match status" value="1"/>
</dbReference>
<organism evidence="25">
    <name type="scientific">Oppiella nova</name>
    <dbReference type="NCBI Taxonomy" id="334625"/>
    <lineage>
        <taxon>Eukaryota</taxon>
        <taxon>Metazoa</taxon>
        <taxon>Ecdysozoa</taxon>
        <taxon>Arthropoda</taxon>
        <taxon>Chelicerata</taxon>
        <taxon>Arachnida</taxon>
        <taxon>Acari</taxon>
        <taxon>Acariformes</taxon>
        <taxon>Sarcoptiformes</taxon>
        <taxon>Oribatida</taxon>
        <taxon>Brachypylina</taxon>
        <taxon>Oppioidea</taxon>
        <taxon>Oppiidae</taxon>
        <taxon>Oppiella</taxon>
    </lineage>
</organism>
<keyword evidence="8 23" id="KW-0812">Transmembrane</keyword>
<keyword evidence="12" id="KW-0378">Hydrolase</keyword>
<dbReference type="Pfam" id="PF12631">
    <property type="entry name" value="MnmE_helical"/>
    <property type="match status" value="1"/>
</dbReference>
<dbReference type="NCBIfam" id="NF003661">
    <property type="entry name" value="PRK05291.1-3"/>
    <property type="match status" value="1"/>
</dbReference>
<reference evidence="25" key="1">
    <citation type="submission" date="2020-11" db="EMBL/GenBank/DDBJ databases">
        <authorList>
            <person name="Tran Van P."/>
        </authorList>
    </citation>
    <scope>NUCLEOTIDE SEQUENCE</scope>
</reference>
<dbReference type="InterPro" id="IPR027417">
    <property type="entry name" value="P-loop_NTPase"/>
</dbReference>
<dbReference type="InterPro" id="IPR025867">
    <property type="entry name" value="MnmE_helical"/>
</dbReference>
<dbReference type="Pfam" id="PF02096">
    <property type="entry name" value="60KD_IMP"/>
    <property type="match status" value="1"/>
</dbReference>
<evidence type="ECO:0000256" key="8">
    <source>
        <dbReference type="ARBA" id="ARBA00022692"/>
    </source>
</evidence>
<dbReference type="InterPro" id="IPR004520">
    <property type="entry name" value="GTPase_MnmE"/>
</dbReference>
<name>A0A7R9QB61_9ACAR</name>
<dbReference type="InterPro" id="IPR047196">
    <property type="entry name" value="YidC_ALB_C"/>
</dbReference>
<dbReference type="GO" id="GO:0015031">
    <property type="term" value="P:protein transport"/>
    <property type="evidence" value="ECO:0007669"/>
    <property type="project" value="UniProtKB-KW"/>
</dbReference>
<evidence type="ECO:0000256" key="18">
    <source>
        <dbReference type="ARBA" id="ARBA00023136"/>
    </source>
</evidence>
<evidence type="ECO:0000256" key="23">
    <source>
        <dbReference type="SAM" id="Phobius"/>
    </source>
</evidence>
<evidence type="ECO:0000256" key="19">
    <source>
        <dbReference type="ARBA" id="ARBA00023186"/>
    </source>
</evidence>
<feature type="transmembrane region" description="Helical" evidence="23">
    <location>
        <begin position="452"/>
        <end position="475"/>
    </location>
</feature>
<dbReference type="GO" id="GO:0005525">
    <property type="term" value="F:GTP binding"/>
    <property type="evidence" value="ECO:0007669"/>
    <property type="project" value="UniProtKB-KW"/>
</dbReference>
<keyword evidence="26" id="KW-1185">Reference proteome</keyword>
<dbReference type="Gene3D" id="3.40.50.300">
    <property type="entry name" value="P-loop containing nucleotide triphosphate hydrolases"/>
    <property type="match status" value="1"/>
</dbReference>
<keyword evidence="15" id="KW-0630">Potassium</keyword>
<keyword evidence="14" id="KW-0653">Protein transport</keyword>
<dbReference type="GO" id="GO:0032977">
    <property type="term" value="F:membrane insertase activity"/>
    <property type="evidence" value="ECO:0007669"/>
    <property type="project" value="InterPro"/>
</dbReference>
<dbReference type="Gene3D" id="2.70.98.90">
    <property type="match status" value="1"/>
</dbReference>
<dbReference type="AlphaFoldDB" id="A0A7R9QB61"/>
<dbReference type="PROSITE" id="PS51709">
    <property type="entry name" value="G_TRME"/>
    <property type="match status" value="1"/>
</dbReference>
<comment type="similarity">
    <text evidence="2">Belongs to the OXA1/ALB3/YidC family. Type 1 subfamily.</text>
</comment>
<evidence type="ECO:0000256" key="6">
    <source>
        <dbReference type="ARBA" id="ARBA00022475"/>
    </source>
</evidence>
<dbReference type="GO" id="GO:0030488">
    <property type="term" value="P:tRNA methylation"/>
    <property type="evidence" value="ECO:0007669"/>
    <property type="project" value="TreeGrafter"/>
</dbReference>
<proteinExistence type="inferred from homology"/>
<dbReference type="EMBL" id="OC915244">
    <property type="protein sequence ID" value="CAD7639456.1"/>
    <property type="molecule type" value="Genomic_DNA"/>
</dbReference>
<dbReference type="InterPro" id="IPR001708">
    <property type="entry name" value="YidC/ALB3/OXA1/COX18"/>
</dbReference>
<dbReference type="Gene3D" id="1.20.120.430">
    <property type="entry name" value="tRNA modification GTPase MnmE domain 2"/>
    <property type="match status" value="1"/>
</dbReference>
<dbReference type="PRINTS" id="PR00701">
    <property type="entry name" value="60KDINNERMP"/>
</dbReference>
<dbReference type="NCBIfam" id="TIGR00450">
    <property type="entry name" value="mnmE_trmE_thdF"/>
    <property type="match status" value="1"/>
</dbReference>
<keyword evidence="6" id="KW-1003">Cell membrane</keyword>
<evidence type="ECO:0000256" key="15">
    <source>
        <dbReference type="ARBA" id="ARBA00022958"/>
    </source>
</evidence>
<keyword evidence="16 23" id="KW-1133">Transmembrane helix</keyword>
<feature type="transmembrane region" description="Helical" evidence="23">
    <location>
        <begin position="7"/>
        <end position="24"/>
    </location>
</feature>
<dbReference type="CDD" id="cd20070">
    <property type="entry name" value="5TM_YidC_Alb3"/>
    <property type="match status" value="1"/>
</dbReference>
<evidence type="ECO:0000256" key="3">
    <source>
        <dbReference type="ARBA" id="ARBA00011043"/>
    </source>
</evidence>
<evidence type="ECO:0000256" key="11">
    <source>
        <dbReference type="ARBA" id="ARBA00022741"/>
    </source>
</evidence>
<evidence type="ECO:0000256" key="22">
    <source>
        <dbReference type="RuleBase" id="RU003313"/>
    </source>
</evidence>
<dbReference type="PANTHER" id="PTHR42714:SF2">
    <property type="entry name" value="TRNA MODIFICATION GTPASE GTPBP3, MITOCHONDRIAL"/>
    <property type="match status" value="1"/>
</dbReference>
<dbReference type="InterPro" id="IPR028055">
    <property type="entry name" value="YidC/Oxa/ALB_C"/>
</dbReference>
<evidence type="ECO:0000256" key="10">
    <source>
        <dbReference type="ARBA" id="ARBA00022723"/>
    </source>
</evidence>
<dbReference type="FunFam" id="3.40.50.300:FF:001376">
    <property type="entry name" value="tRNA modification GTPase MnmE"/>
    <property type="match status" value="1"/>
</dbReference>
<evidence type="ECO:0000256" key="20">
    <source>
        <dbReference type="ARBA" id="ARBA00033245"/>
    </source>
</evidence>
<dbReference type="SUPFAM" id="SSF52540">
    <property type="entry name" value="P-loop containing nucleoside triphosphate hydrolases"/>
    <property type="match status" value="1"/>
</dbReference>
<dbReference type="Pfam" id="PF14849">
    <property type="entry name" value="YidC_periplas"/>
    <property type="match status" value="1"/>
</dbReference>
<dbReference type="PANTHER" id="PTHR42714">
    <property type="entry name" value="TRNA MODIFICATION GTPASE GTPBP3"/>
    <property type="match status" value="1"/>
</dbReference>
<dbReference type="Pfam" id="PF10396">
    <property type="entry name" value="TrmE_N"/>
    <property type="match status" value="1"/>
</dbReference>
<dbReference type="OrthoDB" id="188276at2759"/>
<keyword evidence="10" id="KW-0479">Metal-binding</keyword>
<dbReference type="NCBIfam" id="TIGR03592">
    <property type="entry name" value="yidC_oxa1_cterm"/>
    <property type="match status" value="1"/>
</dbReference>
<dbReference type="NCBIfam" id="TIGR03593">
    <property type="entry name" value="yidC_nterm"/>
    <property type="match status" value="1"/>
</dbReference>
<dbReference type="GO" id="GO:0002098">
    <property type="term" value="P:tRNA wobble uridine modification"/>
    <property type="evidence" value="ECO:0007669"/>
    <property type="project" value="TreeGrafter"/>
</dbReference>
<dbReference type="NCBIfam" id="TIGR00231">
    <property type="entry name" value="small_GTP"/>
    <property type="match status" value="1"/>
</dbReference>
<keyword evidence="13" id="KW-0460">Magnesium</keyword>
<keyword evidence="7" id="KW-0963">Cytoplasm</keyword>
<feature type="transmembrane region" description="Helical" evidence="23">
    <location>
        <begin position="495"/>
        <end position="516"/>
    </location>
</feature>
<dbReference type="Proteomes" id="UP000728032">
    <property type="component" value="Unassembled WGS sequence"/>
</dbReference>
<dbReference type="InterPro" id="IPR018948">
    <property type="entry name" value="GTP-bd_TrmE_N"/>
</dbReference>
<gene>
    <name evidence="25" type="ORF">ONB1V03_LOCUS1991</name>
</gene>
<evidence type="ECO:0000256" key="21">
    <source>
        <dbReference type="ARBA" id="ARBA00033342"/>
    </source>
</evidence>
<dbReference type="Pfam" id="PF01926">
    <property type="entry name" value="MMR_HSR1"/>
    <property type="match status" value="1"/>
</dbReference>
<dbReference type="GO" id="GO:0005886">
    <property type="term" value="C:plasma membrane"/>
    <property type="evidence" value="ECO:0007669"/>
    <property type="project" value="UniProtKB-SubCell"/>
</dbReference>
<dbReference type="GO" id="GO:0003924">
    <property type="term" value="F:GTPase activity"/>
    <property type="evidence" value="ECO:0007669"/>
    <property type="project" value="InterPro"/>
</dbReference>
<dbReference type="InterPro" id="IPR027266">
    <property type="entry name" value="TrmE/GcvT-like"/>
</dbReference>
<comment type="subcellular location">
    <subcellularLocation>
        <location evidence="1">Cell inner membrane</location>
        <topology evidence="1">Multi-pass membrane protein</topology>
    </subcellularLocation>
</comment>
<dbReference type="Gene3D" id="3.30.1360.120">
    <property type="entry name" value="Probable tRNA modification gtpase trme, domain 1"/>
    <property type="match status" value="1"/>
</dbReference>
<evidence type="ECO:0000256" key="1">
    <source>
        <dbReference type="ARBA" id="ARBA00004429"/>
    </source>
</evidence>